<evidence type="ECO:0000313" key="6">
    <source>
        <dbReference type="EMBL" id="ABK19359.1"/>
    </source>
</evidence>
<dbReference type="Gene3D" id="1.10.10.60">
    <property type="entry name" value="Homeodomain-like"/>
    <property type="match status" value="1"/>
</dbReference>
<evidence type="ECO:0000313" key="7">
    <source>
        <dbReference type="Proteomes" id="UP000001784"/>
    </source>
</evidence>
<evidence type="ECO:0000256" key="4">
    <source>
        <dbReference type="PROSITE-ProRule" id="PRU00335"/>
    </source>
</evidence>
<evidence type="ECO:0000256" key="2">
    <source>
        <dbReference type="ARBA" id="ARBA00023125"/>
    </source>
</evidence>
<keyword evidence="1" id="KW-0805">Transcription regulation</keyword>
<evidence type="ECO:0000256" key="3">
    <source>
        <dbReference type="ARBA" id="ARBA00023163"/>
    </source>
</evidence>
<dbReference type="KEGG" id="sfu:Sfum_3689"/>
<dbReference type="PANTHER" id="PTHR47506">
    <property type="entry name" value="TRANSCRIPTIONAL REGULATORY PROTEIN"/>
    <property type="match status" value="1"/>
</dbReference>
<dbReference type="Proteomes" id="UP000001784">
    <property type="component" value="Chromosome"/>
</dbReference>
<feature type="domain" description="HTH tetR-type" evidence="5">
    <location>
        <begin position="1"/>
        <end position="61"/>
    </location>
</feature>
<gene>
    <name evidence="6" type="ordered locus">Sfum_3689</name>
</gene>
<reference evidence="6 7" key="1">
    <citation type="submission" date="2006-10" db="EMBL/GenBank/DDBJ databases">
        <title>Complete sequence of Syntrophobacter fumaroxidans MPOB.</title>
        <authorList>
            <consortium name="US DOE Joint Genome Institute"/>
            <person name="Copeland A."/>
            <person name="Lucas S."/>
            <person name="Lapidus A."/>
            <person name="Barry K."/>
            <person name="Detter J.C."/>
            <person name="Glavina del Rio T."/>
            <person name="Hammon N."/>
            <person name="Israni S."/>
            <person name="Pitluck S."/>
            <person name="Goltsman E.G."/>
            <person name="Martinez M."/>
            <person name="Schmutz J."/>
            <person name="Larimer F."/>
            <person name="Land M."/>
            <person name="Hauser L."/>
            <person name="Kyrpides N."/>
            <person name="Kim E."/>
            <person name="Boone D.R."/>
            <person name="Brockman F."/>
            <person name="Culley D."/>
            <person name="Ferry J."/>
            <person name="Gunsalus R."/>
            <person name="McInerney M.J."/>
            <person name="Morrison M."/>
            <person name="Plugge C."/>
            <person name="Rohlin L."/>
            <person name="Scholten J."/>
            <person name="Sieber J."/>
            <person name="Stams A.J.M."/>
            <person name="Worm P."/>
            <person name="Henstra A.M."/>
            <person name="Richardson P."/>
        </authorList>
    </citation>
    <scope>NUCLEOTIDE SEQUENCE [LARGE SCALE GENOMIC DNA]</scope>
    <source>
        <strain evidence="7">DSM 10017 / MPOB</strain>
    </source>
</reference>
<dbReference type="FunCoup" id="A0LPK7">
    <property type="interactions" value="130"/>
</dbReference>
<evidence type="ECO:0000259" key="5">
    <source>
        <dbReference type="PROSITE" id="PS50977"/>
    </source>
</evidence>
<dbReference type="InterPro" id="IPR036271">
    <property type="entry name" value="Tet_transcr_reg_TetR-rel_C_sf"/>
</dbReference>
<dbReference type="Pfam" id="PF00440">
    <property type="entry name" value="TetR_N"/>
    <property type="match status" value="1"/>
</dbReference>
<dbReference type="Gene3D" id="1.10.357.10">
    <property type="entry name" value="Tetracycline Repressor, domain 2"/>
    <property type="match status" value="1"/>
</dbReference>
<keyword evidence="2 4" id="KW-0238">DNA-binding</keyword>
<dbReference type="EMBL" id="CP000478">
    <property type="protein sequence ID" value="ABK19359.1"/>
    <property type="molecule type" value="Genomic_DNA"/>
</dbReference>
<dbReference type="PANTHER" id="PTHR47506:SF3">
    <property type="entry name" value="HTH-TYPE TRANSCRIPTIONAL REGULATOR LMRA"/>
    <property type="match status" value="1"/>
</dbReference>
<dbReference type="InterPro" id="IPR009057">
    <property type="entry name" value="Homeodomain-like_sf"/>
</dbReference>
<dbReference type="Pfam" id="PF16925">
    <property type="entry name" value="TetR_C_13"/>
    <property type="match status" value="1"/>
</dbReference>
<dbReference type="InterPro" id="IPR011075">
    <property type="entry name" value="TetR_C"/>
</dbReference>
<keyword evidence="3" id="KW-0804">Transcription</keyword>
<feature type="DNA-binding region" description="H-T-H motif" evidence="4">
    <location>
        <begin position="24"/>
        <end position="43"/>
    </location>
</feature>
<dbReference type="GO" id="GO:0003677">
    <property type="term" value="F:DNA binding"/>
    <property type="evidence" value="ECO:0007669"/>
    <property type="project" value="UniProtKB-UniRule"/>
</dbReference>
<dbReference type="InParanoid" id="A0LPK7"/>
<keyword evidence="7" id="KW-1185">Reference proteome</keyword>
<evidence type="ECO:0000256" key="1">
    <source>
        <dbReference type="ARBA" id="ARBA00023015"/>
    </source>
</evidence>
<accession>A0LPK7</accession>
<dbReference type="STRING" id="335543.Sfum_3689"/>
<proteinExistence type="predicted"/>
<organism evidence="6 7">
    <name type="scientific">Syntrophobacter fumaroxidans (strain DSM 10017 / MPOB)</name>
    <dbReference type="NCBI Taxonomy" id="335543"/>
    <lineage>
        <taxon>Bacteria</taxon>
        <taxon>Pseudomonadati</taxon>
        <taxon>Thermodesulfobacteriota</taxon>
        <taxon>Syntrophobacteria</taxon>
        <taxon>Syntrophobacterales</taxon>
        <taxon>Syntrophobacteraceae</taxon>
        <taxon>Syntrophobacter</taxon>
    </lineage>
</organism>
<protein>
    <submittedName>
        <fullName evidence="6">Transcriptional regulator, TetR family</fullName>
    </submittedName>
</protein>
<dbReference type="SUPFAM" id="SSF48498">
    <property type="entry name" value="Tetracyclin repressor-like, C-terminal domain"/>
    <property type="match status" value="1"/>
</dbReference>
<dbReference type="RefSeq" id="WP_011700484.1">
    <property type="nucleotide sequence ID" value="NC_008554.1"/>
</dbReference>
<dbReference type="PROSITE" id="PS50977">
    <property type="entry name" value="HTH_TETR_2"/>
    <property type="match status" value="1"/>
</dbReference>
<name>A0LPK7_SYNFM</name>
<sequence precursor="true">MRLKEQIIHQSMRLFSLHGFLNTSMRDILEAANTSKGGFYNHFKSKEDLLFAVLGEARRLWKERSLAGLDQTGSAVEKIRKFLTNYRDNYLGDRDSIPGGCIFVALAMELADQKPHLAREVSEGMSGLKRMILRILKEGIASGEIRENVNAQAAAELIFSGLLGASLIYSVDKSIENLDRSIGIFIDYLDGLSPLNPSARTQGTGPPKHERRK</sequence>
<dbReference type="PRINTS" id="PR00455">
    <property type="entry name" value="HTHTETR"/>
</dbReference>
<dbReference type="AlphaFoldDB" id="A0LPK7"/>
<dbReference type="SUPFAM" id="SSF46689">
    <property type="entry name" value="Homeodomain-like"/>
    <property type="match status" value="1"/>
</dbReference>
<dbReference type="HOGENOM" id="CLU_069356_28_1_7"/>
<dbReference type="InterPro" id="IPR001647">
    <property type="entry name" value="HTH_TetR"/>
</dbReference>
<dbReference type="eggNOG" id="COG1309">
    <property type="taxonomic scope" value="Bacteria"/>
</dbReference>